<name>A0A7V4THY0_9BACT</name>
<feature type="domain" description="RNA polymerase sigma factor 54 DNA-binding" evidence="9">
    <location>
        <begin position="290"/>
        <end position="437"/>
    </location>
</feature>
<keyword evidence="7" id="KW-0238">DNA-binding</keyword>
<keyword evidence="8" id="KW-0804">Transcription</keyword>
<dbReference type="GO" id="GO:0003677">
    <property type="term" value="F:DNA binding"/>
    <property type="evidence" value="ECO:0007669"/>
    <property type="project" value="UniProtKB-KW"/>
</dbReference>
<accession>A0A7V4THY0</accession>
<dbReference type="EMBL" id="DTIY01000077">
    <property type="protein sequence ID" value="HGY40192.1"/>
    <property type="molecule type" value="Genomic_DNA"/>
</dbReference>
<dbReference type="InterPro" id="IPR000394">
    <property type="entry name" value="RNA_pol_sigma_54"/>
</dbReference>
<organism evidence="11">
    <name type="scientific">Candidatus Caldatribacterium saccharofermentans</name>
    <dbReference type="NCBI Taxonomy" id="1454753"/>
    <lineage>
        <taxon>Bacteria</taxon>
        <taxon>Pseudomonadati</taxon>
        <taxon>Atribacterota</taxon>
        <taxon>Atribacteria</taxon>
        <taxon>Atribacterales</taxon>
        <taxon>Candidatus Caldatribacteriaceae</taxon>
        <taxon>Candidatus Caldatribacterium</taxon>
    </lineage>
</organism>
<gene>
    <name evidence="11" type="ORF">ENW11_10360</name>
</gene>
<evidence type="ECO:0000259" key="9">
    <source>
        <dbReference type="Pfam" id="PF04552"/>
    </source>
</evidence>
<keyword evidence="6" id="KW-0731">Sigma factor</keyword>
<dbReference type="GO" id="GO:0001216">
    <property type="term" value="F:DNA-binding transcription activator activity"/>
    <property type="evidence" value="ECO:0007669"/>
    <property type="project" value="InterPro"/>
</dbReference>
<dbReference type="PRINTS" id="PR00045">
    <property type="entry name" value="SIGMA54FCT"/>
</dbReference>
<evidence type="ECO:0000256" key="8">
    <source>
        <dbReference type="ARBA" id="ARBA00023163"/>
    </source>
</evidence>
<dbReference type="Pfam" id="PF00309">
    <property type="entry name" value="Sigma54_AID"/>
    <property type="match status" value="1"/>
</dbReference>
<feature type="domain" description="RNA polymerase sigma factor 54 core-binding" evidence="10">
    <location>
        <begin position="108"/>
        <end position="234"/>
    </location>
</feature>
<dbReference type="Gene3D" id="1.10.10.1330">
    <property type="entry name" value="RNA polymerase sigma-54 factor, core-binding domain"/>
    <property type="match status" value="1"/>
</dbReference>
<sequence length="446" mass="51518">MNPRKPRLVLEPLQKRQMVPKMMVASTLMALPVLELEAHLERVLEENPLLEIREGTMCFGCGTEIPGYPDRCPRCGRYLGRNEEVPVEDVASLGRERGWKEFFFDEILSLAGLREDEKRIVQALFVHLDAEGFLRESTETLAFELRVPPKKVEEVVEKVRRAGFPGFAAQDAVEFLLMQLAELGVGESPQALRRMFREDPDRFAALIRPYRDRLFFSPAQAFESTLGREREDLEEDRSSVYPDAEIVEVAEGEFAVVLVPSFSMQVTLSEAALAFWRKKHRELPERERHFFREKLREAREVLSCLSYRYRTLLRILEYIVEREREFFRRGPSFFVPLTQGEIAGALGMSVSGVCQVLKGKFLRFPDGVVRSVKFFFDASYPVKEAMRAVLLQEDPRHPFSDREIAEKLKAQGICVARRTCTLYREEMGIPPSHLRRRILKVQKKGV</sequence>
<evidence type="ECO:0000259" key="10">
    <source>
        <dbReference type="Pfam" id="PF04963"/>
    </source>
</evidence>
<keyword evidence="3" id="KW-0808">Transferase</keyword>
<evidence type="ECO:0000256" key="3">
    <source>
        <dbReference type="ARBA" id="ARBA00022679"/>
    </source>
</evidence>
<dbReference type="InterPro" id="IPR038709">
    <property type="entry name" value="RpoN_core-bd_sf"/>
</dbReference>
<evidence type="ECO:0000313" key="11">
    <source>
        <dbReference type="EMBL" id="HGY40192.1"/>
    </source>
</evidence>
<dbReference type="PANTHER" id="PTHR32248:SF4">
    <property type="entry name" value="RNA POLYMERASE SIGMA-54 FACTOR"/>
    <property type="match status" value="1"/>
</dbReference>
<dbReference type="InterPro" id="IPR007634">
    <property type="entry name" value="RNA_pol_sigma_54_DNA-bd"/>
</dbReference>
<keyword evidence="4" id="KW-0548">Nucleotidyltransferase</keyword>
<protein>
    <recommendedName>
        <fullName evidence="12">RNA polymerase sigma-54 factor</fullName>
    </recommendedName>
</protein>
<dbReference type="GO" id="GO:0016987">
    <property type="term" value="F:sigma factor activity"/>
    <property type="evidence" value="ECO:0007669"/>
    <property type="project" value="UniProtKB-KW"/>
</dbReference>
<proteinExistence type="inferred from homology"/>
<reference evidence="11" key="1">
    <citation type="journal article" date="2020" name="mSystems">
        <title>Genome- and Community-Level Interaction Insights into Carbon Utilization and Element Cycling Functions of Hydrothermarchaeota in Hydrothermal Sediment.</title>
        <authorList>
            <person name="Zhou Z."/>
            <person name="Liu Y."/>
            <person name="Xu W."/>
            <person name="Pan J."/>
            <person name="Luo Z.H."/>
            <person name="Li M."/>
        </authorList>
    </citation>
    <scope>NUCLEOTIDE SEQUENCE [LARGE SCALE GENOMIC DNA]</scope>
    <source>
        <strain evidence="11">SpSt-82</strain>
    </source>
</reference>
<evidence type="ECO:0008006" key="12">
    <source>
        <dbReference type="Google" id="ProtNLM"/>
    </source>
</evidence>
<dbReference type="GO" id="GO:0006352">
    <property type="term" value="P:DNA-templated transcription initiation"/>
    <property type="evidence" value="ECO:0007669"/>
    <property type="project" value="InterPro"/>
</dbReference>
<dbReference type="Pfam" id="PF04963">
    <property type="entry name" value="Sigma54_CBD"/>
    <property type="match status" value="1"/>
</dbReference>
<dbReference type="GO" id="GO:0000428">
    <property type="term" value="C:DNA-directed RNA polymerase complex"/>
    <property type="evidence" value="ECO:0007669"/>
    <property type="project" value="UniProtKB-KW"/>
</dbReference>
<dbReference type="InterPro" id="IPR007046">
    <property type="entry name" value="RNA_pol_sigma_54_core-bd"/>
</dbReference>
<evidence type="ECO:0000256" key="4">
    <source>
        <dbReference type="ARBA" id="ARBA00022695"/>
    </source>
</evidence>
<evidence type="ECO:0000256" key="5">
    <source>
        <dbReference type="ARBA" id="ARBA00023015"/>
    </source>
</evidence>
<evidence type="ECO:0000256" key="6">
    <source>
        <dbReference type="ARBA" id="ARBA00023082"/>
    </source>
</evidence>
<dbReference type="PIRSF" id="PIRSF000774">
    <property type="entry name" value="RpoN"/>
    <property type="match status" value="1"/>
</dbReference>
<evidence type="ECO:0000256" key="1">
    <source>
        <dbReference type="ARBA" id="ARBA00008798"/>
    </source>
</evidence>
<dbReference type="GO" id="GO:0016779">
    <property type="term" value="F:nucleotidyltransferase activity"/>
    <property type="evidence" value="ECO:0007669"/>
    <property type="project" value="UniProtKB-KW"/>
</dbReference>
<comment type="caution">
    <text evidence="11">The sequence shown here is derived from an EMBL/GenBank/DDBJ whole genome shotgun (WGS) entry which is preliminary data.</text>
</comment>
<dbReference type="Gene3D" id="1.10.10.60">
    <property type="entry name" value="Homeodomain-like"/>
    <property type="match status" value="1"/>
</dbReference>
<keyword evidence="2" id="KW-0240">DNA-directed RNA polymerase</keyword>
<dbReference type="PANTHER" id="PTHR32248">
    <property type="entry name" value="RNA POLYMERASE SIGMA-54 FACTOR"/>
    <property type="match status" value="1"/>
</dbReference>
<keyword evidence="5" id="KW-0805">Transcription regulation</keyword>
<dbReference type="Pfam" id="PF04552">
    <property type="entry name" value="Sigma54_DBD"/>
    <property type="match status" value="1"/>
</dbReference>
<evidence type="ECO:0000256" key="7">
    <source>
        <dbReference type="ARBA" id="ARBA00023125"/>
    </source>
</evidence>
<dbReference type="AlphaFoldDB" id="A0A7V4THY0"/>
<dbReference type="PROSITE" id="PS50044">
    <property type="entry name" value="SIGMA54_3"/>
    <property type="match status" value="1"/>
</dbReference>
<comment type="similarity">
    <text evidence="1">Belongs to the sigma-54 factor family.</text>
</comment>
<evidence type="ECO:0000256" key="2">
    <source>
        <dbReference type="ARBA" id="ARBA00022478"/>
    </source>
</evidence>